<comment type="caution">
    <text evidence="2">The sequence shown here is derived from an EMBL/GenBank/DDBJ whole genome shotgun (WGS) entry which is preliminary data.</text>
</comment>
<feature type="signal peptide" evidence="1">
    <location>
        <begin position="1"/>
        <end position="19"/>
    </location>
</feature>
<gene>
    <name evidence="2" type="ORF">CJD36_013900</name>
</gene>
<dbReference type="RefSeq" id="WP_105039786.1">
    <property type="nucleotide sequence ID" value="NZ_PPSL01000003.1"/>
</dbReference>
<evidence type="ECO:0000256" key="1">
    <source>
        <dbReference type="SAM" id="SignalP"/>
    </source>
</evidence>
<dbReference type="Proteomes" id="UP000239872">
    <property type="component" value="Unassembled WGS sequence"/>
</dbReference>
<name>A0A2S7SWG8_9BACT</name>
<keyword evidence="3" id="KW-1185">Reference proteome</keyword>
<proteinExistence type="predicted"/>
<protein>
    <recommendedName>
        <fullName evidence="4">Outer membrane protein beta-barrel domain-containing protein</fullName>
    </recommendedName>
</protein>
<keyword evidence="1" id="KW-0732">Signal</keyword>
<dbReference type="EMBL" id="PPSL01000003">
    <property type="protein sequence ID" value="PQJ11058.1"/>
    <property type="molecule type" value="Genomic_DNA"/>
</dbReference>
<evidence type="ECO:0008006" key="4">
    <source>
        <dbReference type="Google" id="ProtNLM"/>
    </source>
</evidence>
<sequence length="210" mass="23110">MKQLISICLLLSLSTGAIAQQTNSKENTKKQYRSKPPVCYIGFSMGINNPSGVLGFDVNIPLTSNVTLDGGAGTSTWGNKLYVGGKYYLRSPQRGFAFGGGLTFNSGADNFKTRLETIYNDRQEVTLNLKSQANIFLGAYHYWTVGKYNNRFYLELGRSIPLTGVHFEQINVNGNPITENSHKAVNILAPGGFMFGFGFSFALYNKRSGM</sequence>
<dbReference type="AlphaFoldDB" id="A0A2S7SWG8"/>
<organism evidence="2 3">
    <name type="scientific">Flavipsychrobacter stenotrophus</name>
    <dbReference type="NCBI Taxonomy" id="2077091"/>
    <lineage>
        <taxon>Bacteria</taxon>
        <taxon>Pseudomonadati</taxon>
        <taxon>Bacteroidota</taxon>
        <taxon>Chitinophagia</taxon>
        <taxon>Chitinophagales</taxon>
        <taxon>Chitinophagaceae</taxon>
        <taxon>Flavipsychrobacter</taxon>
    </lineage>
</organism>
<reference evidence="2 3" key="1">
    <citation type="submission" date="2018-01" db="EMBL/GenBank/DDBJ databases">
        <title>A novel member of the phylum Bacteroidetes isolated from glacier ice.</title>
        <authorList>
            <person name="Liu Q."/>
            <person name="Xin Y.-H."/>
        </authorList>
    </citation>
    <scope>NUCLEOTIDE SEQUENCE [LARGE SCALE GENOMIC DNA]</scope>
    <source>
        <strain evidence="2 3">RB1R16</strain>
    </source>
</reference>
<feature type="chain" id="PRO_5015647872" description="Outer membrane protein beta-barrel domain-containing protein" evidence="1">
    <location>
        <begin position="20"/>
        <end position="210"/>
    </location>
</feature>
<dbReference type="OrthoDB" id="684852at2"/>
<evidence type="ECO:0000313" key="3">
    <source>
        <dbReference type="Proteomes" id="UP000239872"/>
    </source>
</evidence>
<accession>A0A2S7SWG8</accession>
<evidence type="ECO:0000313" key="2">
    <source>
        <dbReference type="EMBL" id="PQJ11058.1"/>
    </source>
</evidence>